<reference evidence="2" key="1">
    <citation type="submission" date="2020-05" db="EMBL/GenBank/DDBJ databases">
        <title>Phylogenomic resolution of chytrid fungi.</title>
        <authorList>
            <person name="Stajich J.E."/>
            <person name="Amses K."/>
            <person name="Simmons R."/>
            <person name="Seto K."/>
            <person name="Myers J."/>
            <person name="Bonds A."/>
            <person name="Quandt C.A."/>
            <person name="Barry K."/>
            <person name="Liu P."/>
            <person name="Grigoriev I."/>
            <person name="Longcore J.E."/>
            <person name="James T.Y."/>
        </authorList>
    </citation>
    <scope>NUCLEOTIDE SEQUENCE</scope>
    <source>
        <strain evidence="2">JEL0318</strain>
    </source>
</reference>
<name>A0AAD5S941_9FUNG</name>
<protein>
    <submittedName>
        <fullName evidence="2">Uncharacterized protein</fullName>
    </submittedName>
</protein>
<evidence type="ECO:0000313" key="2">
    <source>
        <dbReference type="EMBL" id="KAJ3047816.1"/>
    </source>
</evidence>
<gene>
    <name evidence="2" type="ORF">HK097_011145</name>
</gene>
<organism evidence="2 3">
    <name type="scientific">Rhizophlyctis rosea</name>
    <dbReference type="NCBI Taxonomy" id="64517"/>
    <lineage>
        <taxon>Eukaryota</taxon>
        <taxon>Fungi</taxon>
        <taxon>Fungi incertae sedis</taxon>
        <taxon>Chytridiomycota</taxon>
        <taxon>Chytridiomycota incertae sedis</taxon>
        <taxon>Chytridiomycetes</taxon>
        <taxon>Rhizophlyctidales</taxon>
        <taxon>Rhizophlyctidaceae</taxon>
        <taxon>Rhizophlyctis</taxon>
    </lineage>
</organism>
<keyword evidence="3" id="KW-1185">Reference proteome</keyword>
<dbReference type="EMBL" id="JADGJD010000895">
    <property type="protein sequence ID" value="KAJ3047816.1"/>
    <property type="molecule type" value="Genomic_DNA"/>
</dbReference>
<feature type="compositionally biased region" description="Low complexity" evidence="1">
    <location>
        <begin position="38"/>
        <end position="60"/>
    </location>
</feature>
<evidence type="ECO:0000313" key="3">
    <source>
        <dbReference type="Proteomes" id="UP001212841"/>
    </source>
</evidence>
<feature type="compositionally biased region" description="Acidic residues" evidence="1">
    <location>
        <begin position="108"/>
        <end position="123"/>
    </location>
</feature>
<feature type="region of interest" description="Disordered" evidence="1">
    <location>
        <begin position="1"/>
        <end position="174"/>
    </location>
</feature>
<accession>A0AAD5S941</accession>
<feature type="compositionally biased region" description="Basic and acidic residues" evidence="1">
    <location>
        <begin position="8"/>
        <end position="30"/>
    </location>
</feature>
<dbReference type="Proteomes" id="UP001212841">
    <property type="component" value="Unassembled WGS sequence"/>
</dbReference>
<dbReference type="AlphaFoldDB" id="A0AAD5S941"/>
<sequence length="228" mass="25251">MSSQYQPTEHDGLRKDGQPDRRTRGHESDAHANSGVAQTGSGHSSSSNQSHSSGSDSTNSDNRHVPHYKPTEHGGLTKDGQPDRRTKGNESDAHANSGVAQSHNAASYDEEEYSAQSADYDDEQGQKHHQGNTGEAIYKPTEHDGLRKDGQPDGRVKGHETEAHATSGVARSNEAVAEKRRKELIEKILEIMERTDDNWFCWMEKLNEYDIDVVLEECLEAAKLSERS</sequence>
<evidence type="ECO:0000256" key="1">
    <source>
        <dbReference type="SAM" id="MobiDB-lite"/>
    </source>
</evidence>
<proteinExistence type="predicted"/>
<feature type="compositionally biased region" description="Basic and acidic residues" evidence="1">
    <location>
        <begin position="61"/>
        <end position="93"/>
    </location>
</feature>
<feature type="compositionally biased region" description="Basic and acidic residues" evidence="1">
    <location>
        <begin position="140"/>
        <end position="163"/>
    </location>
</feature>
<comment type="caution">
    <text evidence="2">The sequence shown here is derived from an EMBL/GenBank/DDBJ whole genome shotgun (WGS) entry which is preliminary data.</text>
</comment>